<name>A0AAE0CDA6_9CHLO</name>
<dbReference type="EMBL" id="LGRX02025590">
    <property type="protein sequence ID" value="KAK3252169.1"/>
    <property type="molecule type" value="Genomic_DNA"/>
</dbReference>
<reference evidence="3 4" key="1">
    <citation type="journal article" date="2015" name="Genome Biol. Evol.">
        <title>Comparative Genomics of a Bacterivorous Green Alga Reveals Evolutionary Causalities and Consequences of Phago-Mixotrophic Mode of Nutrition.</title>
        <authorList>
            <person name="Burns J.A."/>
            <person name="Paasch A."/>
            <person name="Narechania A."/>
            <person name="Kim E."/>
        </authorList>
    </citation>
    <scope>NUCLEOTIDE SEQUENCE [LARGE SCALE GENOMIC DNA]</scope>
    <source>
        <strain evidence="3 4">PLY_AMNH</strain>
    </source>
</reference>
<sequence length="870" mass="97962">MDSPARYPEGDPGVRGTPGSNVHVRLQEFHRVLDSYGQHIKQLRRDLYEKIDRDATRGDGFDQVFDRFDELERYVEHKANSDDVALRLEELVDLVSHKTEIDEFRALKLNIKGELSQKISTEDLLDTMSSKADVEYVSRGQKELQSRIDEEVSSMKNAMEQSMREMRASLEEKLETNMIGMRQLMENQLQSNVVNGLSREAKLRQESIDSLQDGIMSRVRESVKTREFETAVRDTCESLISDLRMDLKSEFARNSAAQLSEQVAQIADQVQLKADREELGKFVKHDELQMEWSQKANITDVRAWCESKAEQADVQSFIDRHTRTWQSMNERIDTGLTGEADMRRKGDASTNEMLAGELESIKRELQHKLDAETSAISTQMKTLQTTIESDLQETAKVNSEELEAACTELKEELKSVERGITSDLEKESAARLHSETTLPRVERQLTGLEEAMKLQQEASAGLQQQLYDALESISHDAQHSHAELRALETKVSEDMHRMREDTDVMTQRHTEVLRDYEGEITTLKDQLGQEMAHVVQGVTEQLNQETTHIASAISVEQSMRAEAMGRVETGLSELALGVKMGGMQAAELQKDVAALRELQPQIVELASKLEVGRQDLEDAKAGMHLKIDQSSNEESRRVQEFLDTMVTKLRSMQAEMQADYESLERRLISEDSLDAVRVEGEKARSKLRNDILASVTELRTETGELLVGEERSRQEALDDLAHGLRLEVSAEAEARWREVRSVQEAHKQQMMDVLAKLGEAIEEQHQPQDLYRLGGASPPARGTASPAQRADEAAFRGYAASSRPTSRPLSPASRDVKNVPASRDADLIVKEARGDQESHEDSYPPPIQSAKSKVAYAAGYAAGYSYMPSG</sequence>
<feature type="region of interest" description="Disordered" evidence="2">
    <location>
        <begin position="1"/>
        <end position="20"/>
    </location>
</feature>
<feature type="compositionally biased region" description="Basic and acidic residues" evidence="2">
    <location>
        <begin position="823"/>
        <end position="842"/>
    </location>
</feature>
<comment type="caution">
    <text evidence="3">The sequence shown here is derived from an EMBL/GenBank/DDBJ whole genome shotgun (WGS) entry which is preliminary data.</text>
</comment>
<feature type="region of interest" description="Disordered" evidence="2">
    <location>
        <begin position="770"/>
        <end position="850"/>
    </location>
</feature>
<evidence type="ECO:0000256" key="2">
    <source>
        <dbReference type="SAM" id="MobiDB-lite"/>
    </source>
</evidence>
<evidence type="ECO:0000313" key="4">
    <source>
        <dbReference type="Proteomes" id="UP001190700"/>
    </source>
</evidence>
<dbReference type="Proteomes" id="UP001190700">
    <property type="component" value="Unassembled WGS sequence"/>
</dbReference>
<feature type="coiled-coil region" evidence="1">
    <location>
        <begin position="392"/>
        <end position="465"/>
    </location>
</feature>
<keyword evidence="4" id="KW-1185">Reference proteome</keyword>
<evidence type="ECO:0000313" key="3">
    <source>
        <dbReference type="EMBL" id="KAK3252169.1"/>
    </source>
</evidence>
<protein>
    <submittedName>
        <fullName evidence="3">Uncharacterized protein</fullName>
    </submittedName>
</protein>
<organism evidence="3 4">
    <name type="scientific">Cymbomonas tetramitiformis</name>
    <dbReference type="NCBI Taxonomy" id="36881"/>
    <lineage>
        <taxon>Eukaryota</taxon>
        <taxon>Viridiplantae</taxon>
        <taxon>Chlorophyta</taxon>
        <taxon>Pyramimonadophyceae</taxon>
        <taxon>Pyramimonadales</taxon>
        <taxon>Pyramimonadaceae</taxon>
        <taxon>Cymbomonas</taxon>
    </lineage>
</organism>
<gene>
    <name evidence="3" type="ORF">CYMTET_38521</name>
</gene>
<feature type="coiled-coil region" evidence="1">
    <location>
        <begin position="141"/>
        <end position="176"/>
    </location>
</feature>
<evidence type="ECO:0000256" key="1">
    <source>
        <dbReference type="SAM" id="Coils"/>
    </source>
</evidence>
<proteinExistence type="predicted"/>
<accession>A0AAE0CDA6</accession>
<keyword evidence="1" id="KW-0175">Coiled coil</keyword>
<dbReference type="AlphaFoldDB" id="A0AAE0CDA6"/>